<reference evidence="6" key="1">
    <citation type="submission" date="2021-04" db="EMBL/GenBank/DDBJ databases">
        <authorList>
            <consortium name="Molecular Ecology Group"/>
        </authorList>
    </citation>
    <scope>NUCLEOTIDE SEQUENCE</scope>
</reference>
<dbReference type="GO" id="GO:0016020">
    <property type="term" value="C:membrane"/>
    <property type="evidence" value="ECO:0007669"/>
    <property type="project" value="UniProtKB-SubCell"/>
</dbReference>
<keyword evidence="3 5" id="KW-1133">Transmembrane helix</keyword>
<protein>
    <recommendedName>
        <fullName evidence="8">Lipoma HMGIC fusion partner-like protein</fullName>
    </recommendedName>
</protein>
<dbReference type="PANTHER" id="PTHR12489:SF16">
    <property type="entry name" value="LHFPL TETRASPAN SUBFAMILY MEMBER 6 PROTEIN-RELATED"/>
    <property type="match status" value="1"/>
</dbReference>
<evidence type="ECO:0000313" key="6">
    <source>
        <dbReference type="EMBL" id="CAG5123871.1"/>
    </source>
</evidence>
<dbReference type="OrthoDB" id="5873721at2759"/>
<dbReference type="InterPro" id="IPR019372">
    <property type="entry name" value="LHFPL"/>
</dbReference>
<dbReference type="Proteomes" id="UP000678393">
    <property type="component" value="Unassembled WGS sequence"/>
</dbReference>
<name>A0A8S3Z9V9_9EUPU</name>
<dbReference type="Gene3D" id="1.20.140.150">
    <property type="match status" value="1"/>
</dbReference>
<dbReference type="EMBL" id="CAJHNH020001638">
    <property type="protein sequence ID" value="CAG5123871.1"/>
    <property type="molecule type" value="Genomic_DNA"/>
</dbReference>
<gene>
    <name evidence="6" type="ORF">CUNI_LOCUS9429</name>
</gene>
<evidence type="ECO:0000256" key="3">
    <source>
        <dbReference type="ARBA" id="ARBA00022989"/>
    </source>
</evidence>
<feature type="transmembrane region" description="Helical" evidence="5">
    <location>
        <begin position="82"/>
        <end position="111"/>
    </location>
</feature>
<feature type="transmembrane region" description="Helical" evidence="5">
    <location>
        <begin position="118"/>
        <end position="141"/>
    </location>
</feature>
<sequence length="204" mass="21923">MGGTHVGKIWAISSCIASMACATGYYFPYWMEGTYMSNSGGVVAVYFGLFRKCPEIHAGEDGTVKVLENCGRYGGFYDIPSISWQISTILTGVGTSLSVLVAVSALVSLFFSDLVTWLLTRLAGILQMSAGVLVIMGVMIYPRGWDATEVIQACGPMSGAYQLGDCSLHWSLYMTATGGAITIVCSVFSCHVFRGKSYRTSYSV</sequence>
<accession>A0A8S3Z9V9</accession>
<evidence type="ECO:0000256" key="2">
    <source>
        <dbReference type="ARBA" id="ARBA00022692"/>
    </source>
</evidence>
<evidence type="ECO:0000256" key="5">
    <source>
        <dbReference type="SAM" id="Phobius"/>
    </source>
</evidence>
<evidence type="ECO:0000313" key="7">
    <source>
        <dbReference type="Proteomes" id="UP000678393"/>
    </source>
</evidence>
<dbReference type="Pfam" id="PF10242">
    <property type="entry name" value="L_HMGIC_fpl"/>
    <property type="match status" value="1"/>
</dbReference>
<organism evidence="6 7">
    <name type="scientific">Candidula unifasciata</name>
    <dbReference type="NCBI Taxonomy" id="100452"/>
    <lineage>
        <taxon>Eukaryota</taxon>
        <taxon>Metazoa</taxon>
        <taxon>Spiralia</taxon>
        <taxon>Lophotrochozoa</taxon>
        <taxon>Mollusca</taxon>
        <taxon>Gastropoda</taxon>
        <taxon>Heterobranchia</taxon>
        <taxon>Euthyneura</taxon>
        <taxon>Panpulmonata</taxon>
        <taxon>Eupulmonata</taxon>
        <taxon>Stylommatophora</taxon>
        <taxon>Helicina</taxon>
        <taxon>Helicoidea</taxon>
        <taxon>Geomitridae</taxon>
        <taxon>Candidula</taxon>
    </lineage>
</organism>
<feature type="transmembrane region" description="Helical" evidence="5">
    <location>
        <begin position="170"/>
        <end position="193"/>
    </location>
</feature>
<dbReference type="PANTHER" id="PTHR12489">
    <property type="entry name" value="LIPOMA HMGIC FUSION PARTNER-LIKE PROTEIN"/>
    <property type="match status" value="1"/>
</dbReference>
<dbReference type="AlphaFoldDB" id="A0A8S3Z9V9"/>
<feature type="transmembrane region" description="Helical" evidence="5">
    <location>
        <begin position="9"/>
        <end position="27"/>
    </location>
</feature>
<evidence type="ECO:0000256" key="1">
    <source>
        <dbReference type="ARBA" id="ARBA00004141"/>
    </source>
</evidence>
<comment type="subcellular location">
    <subcellularLocation>
        <location evidence="1">Membrane</location>
        <topology evidence="1">Multi-pass membrane protein</topology>
    </subcellularLocation>
</comment>
<evidence type="ECO:0000256" key="4">
    <source>
        <dbReference type="ARBA" id="ARBA00023136"/>
    </source>
</evidence>
<proteinExistence type="predicted"/>
<comment type="caution">
    <text evidence="6">The sequence shown here is derived from an EMBL/GenBank/DDBJ whole genome shotgun (WGS) entry which is preliminary data.</text>
</comment>
<keyword evidence="4 5" id="KW-0472">Membrane</keyword>
<keyword evidence="2 5" id="KW-0812">Transmembrane</keyword>
<evidence type="ECO:0008006" key="8">
    <source>
        <dbReference type="Google" id="ProtNLM"/>
    </source>
</evidence>
<keyword evidence="7" id="KW-1185">Reference proteome</keyword>